<evidence type="ECO:0000259" key="3">
    <source>
        <dbReference type="Pfam" id="PF03372"/>
    </source>
</evidence>
<evidence type="ECO:0000256" key="2">
    <source>
        <dbReference type="SAM" id="SignalP"/>
    </source>
</evidence>
<proteinExistence type="predicted"/>
<dbReference type="Pfam" id="PF03372">
    <property type="entry name" value="Exo_endo_phos"/>
    <property type="match status" value="1"/>
</dbReference>
<dbReference type="SUPFAM" id="SSF56219">
    <property type="entry name" value="DNase I-like"/>
    <property type="match status" value="1"/>
</dbReference>
<dbReference type="AlphaFoldDB" id="A0A914AC84"/>
<dbReference type="InterPro" id="IPR036691">
    <property type="entry name" value="Endo/exonu/phosph_ase_sf"/>
</dbReference>
<feature type="transmembrane region" description="Helical" evidence="1">
    <location>
        <begin position="450"/>
        <end position="470"/>
    </location>
</feature>
<feature type="signal peptide" evidence="2">
    <location>
        <begin position="1"/>
        <end position="23"/>
    </location>
</feature>
<keyword evidence="1" id="KW-1133">Transmembrane helix</keyword>
<dbReference type="Proteomes" id="UP000887568">
    <property type="component" value="Unplaced"/>
</dbReference>
<dbReference type="GO" id="GO:0016020">
    <property type="term" value="C:membrane"/>
    <property type="evidence" value="ECO:0007669"/>
    <property type="project" value="GOC"/>
</dbReference>
<dbReference type="Gene3D" id="3.60.10.10">
    <property type="entry name" value="Endonuclease/exonuclease/phosphatase"/>
    <property type="match status" value="1"/>
</dbReference>
<dbReference type="GeneID" id="119732137"/>
<dbReference type="OrthoDB" id="387657at2759"/>
<dbReference type="InterPro" id="IPR051916">
    <property type="entry name" value="GPI-anchor_lipid_remodeler"/>
</dbReference>
<protein>
    <recommendedName>
        <fullName evidence="3">Endonuclease/exonuclease/phosphatase domain-containing protein</fullName>
    </recommendedName>
</protein>
<evidence type="ECO:0000313" key="5">
    <source>
        <dbReference type="Proteomes" id="UP000887568"/>
    </source>
</evidence>
<dbReference type="RefSeq" id="XP_038061462.1">
    <property type="nucleotide sequence ID" value="XM_038205534.1"/>
</dbReference>
<accession>A0A914AC84</accession>
<keyword evidence="1" id="KW-0812">Transmembrane</keyword>
<dbReference type="InterPro" id="IPR005135">
    <property type="entry name" value="Endo/exonuclease/phosphatase"/>
</dbReference>
<feature type="chain" id="PRO_5037333099" description="Endonuclease/exonuclease/phosphatase domain-containing protein" evidence="2">
    <location>
        <begin position="24"/>
        <end position="500"/>
    </location>
</feature>
<feature type="domain" description="Endonuclease/exonuclease/phosphatase" evidence="3">
    <location>
        <begin position="44"/>
        <end position="293"/>
    </location>
</feature>
<dbReference type="GO" id="GO:0005783">
    <property type="term" value="C:endoplasmic reticulum"/>
    <property type="evidence" value="ECO:0007669"/>
    <property type="project" value="TreeGrafter"/>
</dbReference>
<dbReference type="PANTHER" id="PTHR14859">
    <property type="entry name" value="CALCOFLUOR WHITE HYPERSENSITIVE PROTEIN PRECURSOR"/>
    <property type="match status" value="1"/>
</dbReference>
<feature type="transmembrane region" description="Helical" evidence="1">
    <location>
        <begin position="369"/>
        <end position="392"/>
    </location>
</feature>
<organism evidence="4 5">
    <name type="scientific">Patiria miniata</name>
    <name type="common">Bat star</name>
    <name type="synonym">Asterina miniata</name>
    <dbReference type="NCBI Taxonomy" id="46514"/>
    <lineage>
        <taxon>Eukaryota</taxon>
        <taxon>Metazoa</taxon>
        <taxon>Echinodermata</taxon>
        <taxon>Eleutherozoa</taxon>
        <taxon>Asterozoa</taxon>
        <taxon>Asteroidea</taxon>
        <taxon>Valvatacea</taxon>
        <taxon>Valvatida</taxon>
        <taxon>Asterinidae</taxon>
        <taxon>Patiria</taxon>
    </lineage>
</organism>
<dbReference type="GO" id="GO:0003824">
    <property type="term" value="F:catalytic activity"/>
    <property type="evidence" value="ECO:0007669"/>
    <property type="project" value="InterPro"/>
</dbReference>
<keyword evidence="5" id="KW-1185">Reference proteome</keyword>
<name>A0A914AC84_PATMI</name>
<dbReference type="OMA" id="NDYEWPI"/>
<dbReference type="GO" id="GO:0006506">
    <property type="term" value="P:GPI anchor biosynthetic process"/>
    <property type="evidence" value="ECO:0007669"/>
    <property type="project" value="TreeGrafter"/>
</dbReference>
<sequence>MSARPSAATAVLVTLLALLVVTATSPSRGHHRGQALRVATYNIWNVMFNWDVRKHHIAAMIRAADVDAVAFQEVRADRDEKRTQLLELKALLPSYRWHAYHPVQKVIPHKGAPLGWEMEGLGVLSRYPITATSLQPLTHQSPKDKNQRTVLHASLRISPGLNVSIAVVHLSYDRWQQCVNVAEIMKHVRGTKPKHSIILGDFNTYTDYPWPLEGLLQGYFSTTNKCPKYAARKNPTLEAELVSYTDAWGEVNPNKNGFTFSNMPQPGFQSRPDRILFSSKSWRVNSCHLLGHGEEYAKMLTLRITWNRLTTLLSAAENAFYPTTTPRGCLHDCGPHGSCRCGICVSGGDKNRCEIPNCPECSADVFRNYLIIKVLFIILVVQFLVSLVLFVLQCRARRKQALSSGSSSLIFSCCSFGNRYSATPKVPRSRLCMVHLLRFIWPLLYMRPSYQLFICSVCCVLLFVLCFHLFEDALRVIYAVLPEELNPSDHLMVVATAEAL</sequence>
<reference evidence="4" key="1">
    <citation type="submission" date="2022-11" db="UniProtKB">
        <authorList>
            <consortium name="EnsemblMetazoa"/>
        </authorList>
    </citation>
    <scope>IDENTIFICATION</scope>
</reference>
<dbReference type="PANTHER" id="PTHR14859:SF16">
    <property type="entry name" value="ENDONUCLEASE_EXONUCLEASE_PHOSPHATASE DOMAIN-CONTAINING PROTEIN"/>
    <property type="match status" value="1"/>
</dbReference>
<keyword evidence="1" id="KW-0472">Membrane</keyword>
<evidence type="ECO:0000256" key="1">
    <source>
        <dbReference type="SAM" id="Phobius"/>
    </source>
</evidence>
<evidence type="ECO:0000313" key="4">
    <source>
        <dbReference type="EnsemblMetazoa" id="XP_038061462.1"/>
    </source>
</evidence>
<dbReference type="EnsemblMetazoa" id="XM_038205534.1">
    <property type="protein sequence ID" value="XP_038061462.1"/>
    <property type="gene ID" value="LOC119732137"/>
</dbReference>
<keyword evidence="2" id="KW-0732">Signal</keyword>